<feature type="transmembrane region" description="Helical" evidence="1">
    <location>
        <begin position="6"/>
        <end position="25"/>
    </location>
</feature>
<feature type="transmembrane region" description="Helical" evidence="1">
    <location>
        <begin position="400"/>
        <end position="422"/>
    </location>
</feature>
<feature type="domain" description="DUF4010" evidence="3">
    <location>
        <begin position="181"/>
        <end position="390"/>
    </location>
</feature>
<feature type="transmembrane region" description="Helical" evidence="1">
    <location>
        <begin position="366"/>
        <end position="388"/>
    </location>
</feature>
<reference evidence="4" key="1">
    <citation type="submission" date="2015-11" db="EMBL/GenBank/DDBJ databases">
        <authorList>
            <person name="Zhang Y."/>
            <person name="Guo Z."/>
        </authorList>
    </citation>
    <scope>NUCLEOTIDE SEQUENCE</scope>
    <source>
        <strain evidence="4">BN30871</strain>
    </source>
</reference>
<dbReference type="PANTHER" id="PTHR39084:SF1">
    <property type="entry name" value="DUF4010 DOMAIN-CONTAINING PROTEIN"/>
    <property type="match status" value="1"/>
</dbReference>
<dbReference type="Pfam" id="PF02308">
    <property type="entry name" value="MgtC"/>
    <property type="match status" value="1"/>
</dbReference>
<gene>
    <name evidence="4" type="ORF">BN3087_150039</name>
</gene>
<protein>
    <submittedName>
        <fullName evidence="4">Uncharacterized protein</fullName>
    </submittedName>
</protein>
<feature type="transmembrane region" description="Helical" evidence="1">
    <location>
        <begin position="61"/>
        <end position="83"/>
    </location>
</feature>
<name>A0A0S4XLV6_9BACT</name>
<dbReference type="InterPro" id="IPR025105">
    <property type="entry name" value="DUF4010"/>
</dbReference>
<accession>A0A0S4XLV6</accession>
<feature type="transmembrane region" description="Helical" evidence="1">
    <location>
        <begin position="173"/>
        <end position="197"/>
    </location>
</feature>
<feature type="transmembrane region" description="Helical" evidence="1">
    <location>
        <begin position="306"/>
        <end position="323"/>
    </location>
</feature>
<dbReference type="PANTHER" id="PTHR39084">
    <property type="entry name" value="MEMBRANE PROTEIN-RELATED"/>
    <property type="match status" value="1"/>
</dbReference>
<dbReference type="Pfam" id="PF13194">
    <property type="entry name" value="DUF4010"/>
    <property type="match status" value="1"/>
</dbReference>
<feature type="transmembrane region" description="Helical" evidence="1">
    <location>
        <begin position="262"/>
        <end position="285"/>
    </location>
</feature>
<feature type="transmembrane region" description="Helical" evidence="1">
    <location>
        <begin position="143"/>
        <end position="161"/>
    </location>
</feature>
<feature type="transmembrane region" description="Helical" evidence="1">
    <location>
        <begin position="335"/>
        <end position="354"/>
    </location>
</feature>
<proteinExistence type="predicted"/>
<evidence type="ECO:0000259" key="2">
    <source>
        <dbReference type="Pfam" id="PF02308"/>
    </source>
</evidence>
<dbReference type="InterPro" id="IPR049177">
    <property type="entry name" value="MgtC_SapB_SrpB_YhiD_N"/>
</dbReference>
<evidence type="ECO:0000313" key="4">
    <source>
        <dbReference type="EMBL" id="CUV65022.1"/>
    </source>
</evidence>
<feature type="transmembrane region" description="Helical" evidence="1">
    <location>
        <begin position="235"/>
        <end position="256"/>
    </location>
</feature>
<evidence type="ECO:0000259" key="3">
    <source>
        <dbReference type="Pfam" id="PF13194"/>
    </source>
</evidence>
<evidence type="ECO:0000256" key="1">
    <source>
        <dbReference type="SAM" id="Phobius"/>
    </source>
</evidence>
<organism evidence="4">
    <name type="scientific">Sulfurovum sp. enrichment culture clone C5</name>
    <dbReference type="NCBI Taxonomy" id="497650"/>
    <lineage>
        <taxon>Bacteria</taxon>
        <taxon>Pseudomonadati</taxon>
        <taxon>Campylobacterota</taxon>
        <taxon>Epsilonproteobacteria</taxon>
        <taxon>Campylobacterales</taxon>
        <taxon>Sulfurovaceae</taxon>
        <taxon>Sulfurovum</taxon>
        <taxon>environmental samples</taxon>
    </lineage>
</organism>
<feature type="transmembrane region" description="Helical" evidence="1">
    <location>
        <begin position="95"/>
        <end position="123"/>
    </location>
</feature>
<feature type="domain" description="MgtC/SapB/SrpB/YhiD N-terminal" evidence="2">
    <location>
        <begin position="10"/>
        <end position="133"/>
    </location>
</feature>
<keyword evidence="1" id="KW-0472">Membrane</keyword>
<dbReference type="AlphaFoldDB" id="A0A0S4XLV6"/>
<feature type="transmembrane region" description="Helical" evidence="1">
    <location>
        <begin position="203"/>
        <end position="223"/>
    </location>
</feature>
<dbReference type="EMBL" id="FAXN01000013">
    <property type="protein sequence ID" value="CUV65022.1"/>
    <property type="molecule type" value="Genomic_DNA"/>
</dbReference>
<keyword evidence="1" id="KW-1133">Transmembrane helix</keyword>
<keyword evidence="1" id="KW-0812">Transmembrane</keyword>
<sequence length="423" mass="46453">METLFIQNTILSIVLGFLIGLQREMHIIYSQKDRDFGGTRTFAIISLLGFLSGWINEIFPYTFVVFIVMFSLMLTVAYVVNSISGSHKGTTTEFAAMVVFIIGALLNFSTPIVAVFLTIIIMFLLNLKEQIQDYEKNLTKQDFAATVFFLLMTFVILPILPNRPIDSYGLINLYKIWIMVVVVAGISFFGYIAIKLLKTKKGIAVAGIFGGLISSTAVAMSMARKIHENGLLAKNLAIAIALASSVMIIRIGLILWTFNSNLAKILIVPLLIGLVTGLGYILFIYSKIEKGQNISSEIEFKNPYDFKEALFMGVVFGFVLALVELTNRYSGSYGVYLISFLSGMADADAIVLSLSSLSSNGLSLDVAYIAIVIALVSNTIAKLGLVLFLGNKTIFKEVLIYYLISVGSLVISAWWLAASGWLS</sequence>